<dbReference type="Proteomes" id="UP000074108">
    <property type="component" value="Unassembled WGS sequence"/>
</dbReference>
<evidence type="ECO:0000256" key="5">
    <source>
        <dbReference type="SAM" id="Phobius"/>
    </source>
</evidence>
<name>A0A147K599_9BACI</name>
<dbReference type="AlphaFoldDB" id="A0A147K599"/>
<protein>
    <submittedName>
        <fullName evidence="7">Membrane protein</fullName>
    </submittedName>
</protein>
<feature type="domain" description="DUF1232" evidence="6">
    <location>
        <begin position="38"/>
        <end position="70"/>
    </location>
</feature>
<evidence type="ECO:0000259" key="6">
    <source>
        <dbReference type="Pfam" id="PF06803"/>
    </source>
</evidence>
<keyword evidence="8" id="KW-1185">Reference proteome</keyword>
<keyword evidence="4 5" id="KW-0472">Membrane</keyword>
<gene>
    <name evidence="7" type="ORF">Q75_14575</name>
</gene>
<evidence type="ECO:0000256" key="2">
    <source>
        <dbReference type="ARBA" id="ARBA00022692"/>
    </source>
</evidence>
<proteinExistence type="predicted"/>
<feature type="transmembrane region" description="Helical" evidence="5">
    <location>
        <begin position="35"/>
        <end position="53"/>
    </location>
</feature>
<dbReference type="Pfam" id="PF06803">
    <property type="entry name" value="DUF1232"/>
    <property type="match status" value="1"/>
</dbReference>
<dbReference type="PATRIC" id="fig|1150625.3.peg.3049"/>
<dbReference type="STRING" id="1150625.Q75_14575"/>
<dbReference type="EMBL" id="LDYG01000048">
    <property type="protein sequence ID" value="KUP04745.1"/>
    <property type="molecule type" value="Genomic_DNA"/>
</dbReference>
<evidence type="ECO:0000256" key="1">
    <source>
        <dbReference type="ARBA" id="ARBA00004127"/>
    </source>
</evidence>
<dbReference type="GO" id="GO:0012505">
    <property type="term" value="C:endomembrane system"/>
    <property type="evidence" value="ECO:0007669"/>
    <property type="project" value="UniProtKB-SubCell"/>
</dbReference>
<organism evidence="7 8">
    <name type="scientific">Bacillus coahuilensis p1.1.43</name>
    <dbReference type="NCBI Taxonomy" id="1150625"/>
    <lineage>
        <taxon>Bacteria</taxon>
        <taxon>Bacillati</taxon>
        <taxon>Bacillota</taxon>
        <taxon>Bacilli</taxon>
        <taxon>Bacillales</taxon>
        <taxon>Bacillaceae</taxon>
        <taxon>Bacillus</taxon>
    </lineage>
</organism>
<comment type="subcellular location">
    <subcellularLocation>
        <location evidence="1">Endomembrane system</location>
        <topology evidence="1">Multi-pass membrane protein</topology>
    </subcellularLocation>
</comment>
<evidence type="ECO:0000256" key="4">
    <source>
        <dbReference type="ARBA" id="ARBA00023136"/>
    </source>
</evidence>
<evidence type="ECO:0000256" key="3">
    <source>
        <dbReference type="ARBA" id="ARBA00022989"/>
    </source>
</evidence>
<comment type="caution">
    <text evidence="7">The sequence shown here is derived from an EMBL/GenBank/DDBJ whole genome shotgun (WGS) entry which is preliminary data.</text>
</comment>
<accession>A0A147K599</accession>
<evidence type="ECO:0000313" key="8">
    <source>
        <dbReference type="Proteomes" id="UP000074108"/>
    </source>
</evidence>
<keyword evidence="2 5" id="KW-0812">Transmembrane</keyword>
<sequence>MKLFKRLKFMTRISKFLPFLKDYYLSKEVTATQKIVPLLLVAGYILLPIDIIPDFLSVFGIVDDLTLLTFLFQRVVGGAPASIREKYDLEKM</sequence>
<dbReference type="InterPro" id="IPR010652">
    <property type="entry name" value="DUF1232"/>
</dbReference>
<reference evidence="7 8" key="1">
    <citation type="journal article" date="2016" name="Front. Microbiol.">
        <title>Microevolution Analysis of Bacillus coahuilensis Unveils Differences in Phosphorus Acquisition Strategies and Their Regulation.</title>
        <authorList>
            <person name="Gomez-Lunar Z."/>
            <person name="Hernandez-Gonzalez I."/>
            <person name="Rodriguez-Torres M.D."/>
            <person name="Souza V."/>
            <person name="Olmedo-Alvarez G."/>
        </authorList>
    </citation>
    <scope>NUCLEOTIDE SEQUENCE [LARGE SCALE GENOMIC DNA]</scope>
    <source>
        <strain evidence="8">p1.1.43</strain>
    </source>
</reference>
<keyword evidence="3 5" id="KW-1133">Transmembrane helix</keyword>
<evidence type="ECO:0000313" key="7">
    <source>
        <dbReference type="EMBL" id="KUP04745.1"/>
    </source>
</evidence>